<dbReference type="Gene3D" id="1.20.1290.10">
    <property type="entry name" value="AhpD-like"/>
    <property type="match status" value="1"/>
</dbReference>
<dbReference type="InterPro" id="IPR052512">
    <property type="entry name" value="4CMD/NDH-1_regulator"/>
</dbReference>
<dbReference type="Proteomes" id="UP001274830">
    <property type="component" value="Unassembled WGS sequence"/>
</dbReference>
<evidence type="ECO:0000259" key="1">
    <source>
        <dbReference type="Pfam" id="PF02627"/>
    </source>
</evidence>
<gene>
    <name evidence="2" type="ORF">LTR78_009289</name>
</gene>
<evidence type="ECO:0000313" key="3">
    <source>
        <dbReference type="Proteomes" id="UP001274830"/>
    </source>
</evidence>
<feature type="domain" description="Carboxymuconolactone decarboxylase-like" evidence="1">
    <location>
        <begin position="49"/>
        <end position="129"/>
    </location>
</feature>
<dbReference type="PANTHER" id="PTHR33570">
    <property type="entry name" value="4-CARBOXYMUCONOLACTONE DECARBOXYLASE FAMILY PROTEIN"/>
    <property type="match status" value="1"/>
</dbReference>
<dbReference type="InterPro" id="IPR029032">
    <property type="entry name" value="AhpD-like"/>
</dbReference>
<dbReference type="AlphaFoldDB" id="A0AAE0TNL8"/>
<protein>
    <recommendedName>
        <fullName evidence="1">Carboxymuconolactone decarboxylase-like domain-containing protein</fullName>
    </recommendedName>
</protein>
<sequence length="164" mass="18462">MPADYSEEEIKNAREVLYNEGIKMRYKVAGKEYVDQALKAADPDYGRHMQEYVTQVCWGSIWTRPGLELKTRSLLNIAMMCALNRSPELAVHTRGAMNNGATEEEIREVVLQASCYCGMPAGMEAFKVTGEAIKAWFKEKEAKGHTVERHSDVGVADRMKEEGL</sequence>
<keyword evidence="3" id="KW-1185">Reference proteome</keyword>
<name>A0AAE0TNL8_9PEZI</name>
<comment type="caution">
    <text evidence="2">The sequence shown here is derived from an EMBL/GenBank/DDBJ whole genome shotgun (WGS) entry which is preliminary data.</text>
</comment>
<proteinExistence type="predicted"/>
<evidence type="ECO:0000313" key="2">
    <source>
        <dbReference type="EMBL" id="KAK3670845.1"/>
    </source>
</evidence>
<dbReference type="Pfam" id="PF02627">
    <property type="entry name" value="CMD"/>
    <property type="match status" value="1"/>
</dbReference>
<dbReference type="SUPFAM" id="SSF69118">
    <property type="entry name" value="AhpD-like"/>
    <property type="match status" value="1"/>
</dbReference>
<dbReference type="PANTHER" id="PTHR33570:SF2">
    <property type="entry name" value="CARBOXYMUCONOLACTONE DECARBOXYLASE-LIKE DOMAIN-CONTAINING PROTEIN"/>
    <property type="match status" value="1"/>
</dbReference>
<dbReference type="GO" id="GO:0051920">
    <property type="term" value="F:peroxiredoxin activity"/>
    <property type="evidence" value="ECO:0007669"/>
    <property type="project" value="InterPro"/>
</dbReference>
<accession>A0AAE0TNL8</accession>
<dbReference type="InterPro" id="IPR003779">
    <property type="entry name" value="CMD-like"/>
</dbReference>
<dbReference type="EMBL" id="JAUTXT010000050">
    <property type="protein sequence ID" value="KAK3670845.1"/>
    <property type="molecule type" value="Genomic_DNA"/>
</dbReference>
<organism evidence="2 3">
    <name type="scientific">Recurvomyces mirabilis</name>
    <dbReference type="NCBI Taxonomy" id="574656"/>
    <lineage>
        <taxon>Eukaryota</taxon>
        <taxon>Fungi</taxon>
        <taxon>Dikarya</taxon>
        <taxon>Ascomycota</taxon>
        <taxon>Pezizomycotina</taxon>
        <taxon>Dothideomycetes</taxon>
        <taxon>Dothideomycetidae</taxon>
        <taxon>Mycosphaerellales</taxon>
        <taxon>Teratosphaeriaceae</taxon>
        <taxon>Recurvomyces</taxon>
    </lineage>
</organism>
<reference evidence="2" key="1">
    <citation type="submission" date="2023-07" db="EMBL/GenBank/DDBJ databases">
        <title>Black Yeasts Isolated from many extreme environments.</title>
        <authorList>
            <person name="Coleine C."/>
            <person name="Stajich J.E."/>
            <person name="Selbmann L."/>
        </authorList>
    </citation>
    <scope>NUCLEOTIDE SEQUENCE</scope>
    <source>
        <strain evidence="2">CCFEE 5485</strain>
    </source>
</reference>